<evidence type="ECO:0000256" key="6">
    <source>
        <dbReference type="SAM" id="MobiDB-lite"/>
    </source>
</evidence>
<reference evidence="8 9" key="1">
    <citation type="submission" date="2019-03" db="EMBL/GenBank/DDBJ databases">
        <title>Draft genome sequences of novel Actinobacteria.</title>
        <authorList>
            <person name="Sahin N."/>
            <person name="Ay H."/>
            <person name="Saygin H."/>
        </authorList>
    </citation>
    <scope>NUCLEOTIDE SEQUENCE [LARGE SCALE GENOMIC DNA]</scope>
    <source>
        <strain evidence="8 9">H3C3</strain>
    </source>
</reference>
<protein>
    <submittedName>
        <fullName evidence="8">Serine/threonine protein kinase</fullName>
    </submittedName>
</protein>
<sequence>MQAPLREQDPRRLGGYRLTGRLGRGGMGTVFLGEDASGRQVAVKVINPELADDEAFHERFRREVTAARQVRRFCTAAVLDARLDGEPLYVVTEYVNGPPLDRAVRDGGPLAGGDLEGLAVNIATALGAIHGAGIVHRDLKPSNVLLSPTGPRVIDFGIARALDATDGPTRTGQFIGTPAYVAPELMHGEEITPAADVFSWGCVVAYAGTGRAPFGGATVPETMRRVMSAPPVLDGLDPAVRDLVRRTLAKDPAERPTVKQLVQALTGEEARPAPETHPTRADPVSGTRPVATAPAPPRPAGGRPAGGRPAGGGPGISRRRVGVIIVAVAAVVAGGAAIGLLNADGEDSGGTKPPSAASSRGSGGKKSESTAPFRDDFGDRPPKTRDKLFSDRFDDEKSGWNNSTYAAWDMAYRGGKYEVQVLPTTNRTTADAPVDDVPDAQLVEAEVKPDGGTGEAGLFCHRHGDLGYAFLLRSDGRARIVKMESGEVKDMATRTATGVRPGRLNRVQAACAADGDTVRLGMWVNGDPVAKAAASDAYDDTTTSGLLVMRPEDDAGWPKAVFDDFSLSSI</sequence>
<dbReference type="SUPFAM" id="SSF56112">
    <property type="entry name" value="Protein kinase-like (PK-like)"/>
    <property type="match status" value="1"/>
</dbReference>
<dbReference type="PROSITE" id="PS50011">
    <property type="entry name" value="PROTEIN_KINASE_DOM"/>
    <property type="match status" value="1"/>
</dbReference>
<keyword evidence="2 5" id="KW-0547">Nucleotide-binding</keyword>
<keyword evidence="8" id="KW-0723">Serine/threonine-protein kinase</keyword>
<dbReference type="InterPro" id="IPR000719">
    <property type="entry name" value="Prot_kinase_dom"/>
</dbReference>
<evidence type="ECO:0000313" key="8">
    <source>
        <dbReference type="EMBL" id="TDD89134.1"/>
    </source>
</evidence>
<evidence type="ECO:0000256" key="2">
    <source>
        <dbReference type="ARBA" id="ARBA00022741"/>
    </source>
</evidence>
<dbReference type="AlphaFoldDB" id="A0A4R5BXP0"/>
<name>A0A4R5BXP0_9ACTN</name>
<evidence type="ECO:0000256" key="1">
    <source>
        <dbReference type="ARBA" id="ARBA00022679"/>
    </source>
</evidence>
<comment type="caution">
    <text evidence="8">The sequence shown here is derived from an EMBL/GenBank/DDBJ whole genome shotgun (WGS) entry which is preliminary data.</text>
</comment>
<keyword evidence="9" id="KW-1185">Reference proteome</keyword>
<dbReference type="InterPro" id="IPR017441">
    <property type="entry name" value="Protein_kinase_ATP_BS"/>
</dbReference>
<gene>
    <name evidence="8" type="ORF">E1298_14410</name>
</gene>
<dbReference type="PANTHER" id="PTHR43289:SF34">
    <property type="entry name" value="SERINE_THREONINE-PROTEIN KINASE YBDM-RELATED"/>
    <property type="match status" value="1"/>
</dbReference>
<dbReference type="PANTHER" id="PTHR43289">
    <property type="entry name" value="MITOGEN-ACTIVATED PROTEIN KINASE KINASE KINASE 20-RELATED"/>
    <property type="match status" value="1"/>
</dbReference>
<dbReference type="EMBL" id="SMKU01000060">
    <property type="protein sequence ID" value="TDD89134.1"/>
    <property type="molecule type" value="Genomic_DNA"/>
</dbReference>
<dbReference type="InterPro" id="IPR011009">
    <property type="entry name" value="Kinase-like_dom_sf"/>
</dbReference>
<feature type="binding site" evidence="5">
    <location>
        <position position="44"/>
    </location>
    <ligand>
        <name>ATP</name>
        <dbReference type="ChEBI" id="CHEBI:30616"/>
    </ligand>
</feature>
<feature type="compositionally biased region" description="Basic and acidic residues" evidence="6">
    <location>
        <begin position="365"/>
        <end position="387"/>
    </location>
</feature>
<feature type="region of interest" description="Disordered" evidence="6">
    <location>
        <begin position="266"/>
        <end position="316"/>
    </location>
</feature>
<dbReference type="InterPro" id="IPR008271">
    <property type="entry name" value="Ser/Thr_kinase_AS"/>
</dbReference>
<dbReference type="Gene3D" id="3.30.200.20">
    <property type="entry name" value="Phosphorylase Kinase, domain 1"/>
    <property type="match status" value="1"/>
</dbReference>
<evidence type="ECO:0000256" key="4">
    <source>
        <dbReference type="ARBA" id="ARBA00022840"/>
    </source>
</evidence>
<dbReference type="Gene3D" id="1.10.510.10">
    <property type="entry name" value="Transferase(Phosphotransferase) domain 1"/>
    <property type="match status" value="1"/>
</dbReference>
<evidence type="ECO:0000259" key="7">
    <source>
        <dbReference type="PROSITE" id="PS50011"/>
    </source>
</evidence>
<feature type="region of interest" description="Disordered" evidence="6">
    <location>
        <begin position="342"/>
        <end position="387"/>
    </location>
</feature>
<evidence type="ECO:0000313" key="9">
    <source>
        <dbReference type="Proteomes" id="UP000294513"/>
    </source>
</evidence>
<keyword evidence="1" id="KW-0808">Transferase</keyword>
<dbReference type="CDD" id="cd14014">
    <property type="entry name" value="STKc_PknB_like"/>
    <property type="match status" value="1"/>
</dbReference>
<feature type="compositionally biased region" description="Gly residues" evidence="6">
    <location>
        <begin position="303"/>
        <end position="315"/>
    </location>
</feature>
<feature type="domain" description="Protein kinase" evidence="7">
    <location>
        <begin position="16"/>
        <end position="280"/>
    </location>
</feature>
<evidence type="ECO:0000256" key="3">
    <source>
        <dbReference type="ARBA" id="ARBA00022777"/>
    </source>
</evidence>
<dbReference type="PROSITE" id="PS00107">
    <property type="entry name" value="PROTEIN_KINASE_ATP"/>
    <property type="match status" value="1"/>
</dbReference>
<keyword evidence="3 8" id="KW-0418">Kinase</keyword>
<keyword evidence="4 5" id="KW-0067">ATP-binding</keyword>
<evidence type="ECO:0000256" key="5">
    <source>
        <dbReference type="PROSITE-ProRule" id="PRU10141"/>
    </source>
</evidence>
<proteinExistence type="predicted"/>
<accession>A0A4R5BXP0</accession>
<dbReference type="GO" id="GO:0004674">
    <property type="term" value="F:protein serine/threonine kinase activity"/>
    <property type="evidence" value="ECO:0007669"/>
    <property type="project" value="UniProtKB-KW"/>
</dbReference>
<organism evidence="8 9">
    <name type="scientific">Actinomadura rubrisoli</name>
    <dbReference type="NCBI Taxonomy" id="2530368"/>
    <lineage>
        <taxon>Bacteria</taxon>
        <taxon>Bacillati</taxon>
        <taxon>Actinomycetota</taxon>
        <taxon>Actinomycetes</taxon>
        <taxon>Streptosporangiales</taxon>
        <taxon>Thermomonosporaceae</taxon>
        <taxon>Actinomadura</taxon>
    </lineage>
</organism>
<dbReference type="PROSITE" id="PS00108">
    <property type="entry name" value="PROTEIN_KINASE_ST"/>
    <property type="match status" value="1"/>
</dbReference>
<dbReference type="SMART" id="SM00220">
    <property type="entry name" value="S_TKc"/>
    <property type="match status" value="1"/>
</dbReference>
<dbReference type="GO" id="GO:0005524">
    <property type="term" value="F:ATP binding"/>
    <property type="evidence" value="ECO:0007669"/>
    <property type="project" value="UniProtKB-UniRule"/>
</dbReference>
<dbReference type="Proteomes" id="UP000294513">
    <property type="component" value="Unassembled WGS sequence"/>
</dbReference>
<feature type="compositionally biased region" description="Basic and acidic residues" evidence="6">
    <location>
        <begin position="268"/>
        <end position="280"/>
    </location>
</feature>
<dbReference type="RefSeq" id="WP_131893300.1">
    <property type="nucleotide sequence ID" value="NZ_SMKU01000060.1"/>
</dbReference>
<dbReference type="OrthoDB" id="3915799at2"/>
<dbReference type="Pfam" id="PF00069">
    <property type="entry name" value="Pkinase"/>
    <property type="match status" value="1"/>
</dbReference>